<gene>
    <name evidence="1" type="ORF">SDC9_187154</name>
</gene>
<dbReference type="AlphaFoldDB" id="A0A645HM54"/>
<name>A0A645HM54_9ZZZZ</name>
<reference evidence="1" key="1">
    <citation type="submission" date="2019-08" db="EMBL/GenBank/DDBJ databases">
        <authorList>
            <person name="Kucharzyk K."/>
            <person name="Murdoch R.W."/>
            <person name="Higgins S."/>
            <person name="Loffler F."/>
        </authorList>
    </citation>
    <scope>NUCLEOTIDE SEQUENCE</scope>
</reference>
<protein>
    <submittedName>
        <fullName evidence="1">Uncharacterized protein</fullName>
    </submittedName>
</protein>
<evidence type="ECO:0000313" key="1">
    <source>
        <dbReference type="EMBL" id="MPN39626.1"/>
    </source>
</evidence>
<organism evidence="1">
    <name type="scientific">bioreactor metagenome</name>
    <dbReference type="NCBI Taxonomy" id="1076179"/>
    <lineage>
        <taxon>unclassified sequences</taxon>
        <taxon>metagenomes</taxon>
        <taxon>ecological metagenomes</taxon>
    </lineage>
</organism>
<comment type="caution">
    <text evidence="1">The sequence shown here is derived from an EMBL/GenBank/DDBJ whole genome shotgun (WGS) entry which is preliminary data.</text>
</comment>
<proteinExistence type="predicted"/>
<sequence length="86" mass="9979">MVLYIIIGQYGVEHLNIFLIVFVNIRNEFNFLRDENNGFFFIVLLVKLIGCKPEKAFGVFCLIGIKIRENQTVLHIDCVVFDVQTL</sequence>
<dbReference type="EMBL" id="VSSQ01095543">
    <property type="protein sequence ID" value="MPN39626.1"/>
    <property type="molecule type" value="Genomic_DNA"/>
</dbReference>
<accession>A0A645HM54</accession>